<evidence type="ECO:0000256" key="1">
    <source>
        <dbReference type="ARBA" id="ARBA00008520"/>
    </source>
</evidence>
<gene>
    <name evidence="5" type="ORF">RVF87_01965</name>
</gene>
<name>A0ABZ2U2F3_9ACTN</name>
<keyword evidence="3 4" id="KW-0732">Signal</keyword>
<sequence length="347" mass="37319">MSPQWKRKRSVRLLACATAAIATIGLAAGCSSSDDPDDTTLTLYSGQHEDFAKALASGYEEATGVKVEVRAGKDAEMTGQIIEEGDRSKADVIITEEPGPMGSLDSKGLLAPVAKDVLAAPDQRFVPSTGNWLPIAARSRVMFFNPEKITEDKLPQSVLDLTKPEWKGRFAYAPSGAFKSTTAYLINTIGKDRTLEWLKGIKENGVNEQKNGKVRDSVEAGQHEFGLSNHYYWYILAKDKGGQDKLTSRVHYVNSDDAGALMLASGAGVLKSSSKQEQAAEFVKWLSSADGGQKVVASATPQFPLVAGVTSEYGLPALDSLTFPQFDQASLQNVDEANEVLKQAGIV</sequence>
<dbReference type="Pfam" id="PF13343">
    <property type="entry name" value="SBP_bac_6"/>
    <property type="match status" value="1"/>
</dbReference>
<dbReference type="PIRSF" id="PIRSF002825">
    <property type="entry name" value="CfbpA"/>
    <property type="match status" value="1"/>
</dbReference>
<keyword evidence="2" id="KW-0410">Iron transport</keyword>
<dbReference type="PANTHER" id="PTHR30006:SF15">
    <property type="entry name" value="IRON-UTILIZATION PERIPLASMIC PROTEIN"/>
    <property type="match status" value="1"/>
</dbReference>
<dbReference type="PANTHER" id="PTHR30006">
    <property type="entry name" value="THIAMINE-BINDING PERIPLASMIC PROTEIN-RELATED"/>
    <property type="match status" value="1"/>
</dbReference>
<evidence type="ECO:0000256" key="4">
    <source>
        <dbReference type="SAM" id="SignalP"/>
    </source>
</evidence>
<keyword evidence="2" id="KW-0406">Ion transport</keyword>
<dbReference type="InterPro" id="IPR026045">
    <property type="entry name" value="Ferric-bd"/>
</dbReference>
<keyword evidence="2" id="KW-0813">Transport</keyword>
<dbReference type="Gene3D" id="3.40.190.10">
    <property type="entry name" value="Periplasmic binding protein-like II"/>
    <property type="match status" value="2"/>
</dbReference>
<keyword evidence="2" id="KW-0408">Iron</keyword>
<organism evidence="5 6">
    <name type="scientific">Gordonia hydrophobica</name>
    <dbReference type="NCBI Taxonomy" id="40516"/>
    <lineage>
        <taxon>Bacteria</taxon>
        <taxon>Bacillati</taxon>
        <taxon>Actinomycetota</taxon>
        <taxon>Actinomycetes</taxon>
        <taxon>Mycobacteriales</taxon>
        <taxon>Gordoniaceae</taxon>
        <taxon>Gordonia</taxon>
    </lineage>
</organism>
<dbReference type="Proteomes" id="UP001479933">
    <property type="component" value="Chromosome"/>
</dbReference>
<proteinExistence type="inferred from homology"/>
<evidence type="ECO:0000313" key="5">
    <source>
        <dbReference type="EMBL" id="WYY07875.1"/>
    </source>
</evidence>
<evidence type="ECO:0000256" key="2">
    <source>
        <dbReference type="ARBA" id="ARBA00022496"/>
    </source>
</evidence>
<dbReference type="PROSITE" id="PS51257">
    <property type="entry name" value="PROKAR_LIPOPROTEIN"/>
    <property type="match status" value="1"/>
</dbReference>
<reference evidence="5 6" key="1">
    <citation type="journal article" date="2023" name="Virus Evol.">
        <title>Computational host range prediction-The good, the bad, and the ugly.</title>
        <authorList>
            <person name="Howell A.A."/>
            <person name="Versoza C.J."/>
            <person name="Pfeifer S.P."/>
        </authorList>
    </citation>
    <scope>NUCLEOTIDE SEQUENCE [LARGE SCALE GENOMIC DNA]</scope>
    <source>
        <strain evidence="5 6">1610/1b</strain>
    </source>
</reference>
<accession>A0ABZ2U2F3</accession>
<dbReference type="EMBL" id="CP136137">
    <property type="protein sequence ID" value="WYY07875.1"/>
    <property type="molecule type" value="Genomic_DNA"/>
</dbReference>
<dbReference type="SUPFAM" id="SSF53850">
    <property type="entry name" value="Periplasmic binding protein-like II"/>
    <property type="match status" value="1"/>
</dbReference>
<dbReference type="RefSeq" id="WP_066171024.1">
    <property type="nucleotide sequence ID" value="NZ_CP136137.1"/>
</dbReference>
<evidence type="ECO:0000256" key="3">
    <source>
        <dbReference type="ARBA" id="ARBA00022729"/>
    </source>
</evidence>
<protein>
    <submittedName>
        <fullName evidence="5">Extracellular solute-binding protein</fullName>
    </submittedName>
</protein>
<feature type="chain" id="PRO_5045742287" evidence="4">
    <location>
        <begin position="28"/>
        <end position="347"/>
    </location>
</feature>
<evidence type="ECO:0000313" key="6">
    <source>
        <dbReference type="Proteomes" id="UP001479933"/>
    </source>
</evidence>
<comment type="similarity">
    <text evidence="1">Belongs to the bacterial solute-binding protein 1 family.</text>
</comment>
<keyword evidence="6" id="KW-1185">Reference proteome</keyword>
<feature type="signal peptide" evidence="4">
    <location>
        <begin position="1"/>
        <end position="27"/>
    </location>
</feature>